<accession>V9IF69</accession>
<protein>
    <submittedName>
        <fullName evidence="1">Brix domain containing 1</fullName>
    </submittedName>
</protein>
<gene>
    <name evidence="1" type="ORF">ACCB02035</name>
</gene>
<sequence>MTVINRIVKPTTHRGKRAILKKEPKLIENIKQILCFKSKKNFTNSSRFYERFA</sequence>
<reference evidence="1" key="1">
    <citation type="submission" date="2011-11" db="EMBL/GenBank/DDBJ databases">
        <title>Decoding the brain transcriptome of the Eastern honeybee (Apis cerana) based on pyrosequencing.</title>
        <authorList>
            <person name="Sun L."/>
            <person name="Zheng H."/>
            <person name="Wang Y."/>
            <person name="Xie X."/>
            <person name="Zhu Y."/>
            <person name="Gu W."/>
            <person name="Wang S."/>
        </authorList>
    </citation>
    <scope>NUCLEOTIDE SEQUENCE</scope>
    <source>
        <tissue evidence="1">Brain</tissue>
    </source>
</reference>
<name>V9IF69_APICE</name>
<organism evidence="1">
    <name type="scientific">Apis cerana</name>
    <name type="common">Indian honeybee</name>
    <dbReference type="NCBI Taxonomy" id="7461"/>
    <lineage>
        <taxon>Eukaryota</taxon>
        <taxon>Metazoa</taxon>
        <taxon>Ecdysozoa</taxon>
        <taxon>Arthropoda</taxon>
        <taxon>Hexapoda</taxon>
        <taxon>Insecta</taxon>
        <taxon>Pterygota</taxon>
        <taxon>Neoptera</taxon>
        <taxon>Endopterygota</taxon>
        <taxon>Hymenoptera</taxon>
        <taxon>Apocrita</taxon>
        <taxon>Aculeata</taxon>
        <taxon>Apoidea</taxon>
        <taxon>Anthophila</taxon>
        <taxon>Apidae</taxon>
        <taxon>Apis</taxon>
    </lineage>
</organism>
<evidence type="ECO:0000313" key="1">
    <source>
        <dbReference type="EMBL" id="AEY59317.1"/>
    </source>
</evidence>
<proteinExistence type="evidence at transcript level"/>
<dbReference type="AlphaFoldDB" id="V9IF69"/>
<dbReference type="EMBL" id="JR040829">
    <property type="protein sequence ID" value="AEY59317.1"/>
    <property type="molecule type" value="mRNA"/>
</dbReference>